<evidence type="ECO:0000256" key="3">
    <source>
        <dbReference type="ARBA" id="ARBA00008273"/>
    </source>
</evidence>
<dbReference type="PRINTS" id="PR00149">
    <property type="entry name" value="FUMRATELYASE"/>
</dbReference>
<dbReference type="GO" id="GO:0044208">
    <property type="term" value="P:'de novo' AMP biosynthetic process"/>
    <property type="evidence" value="ECO:0007669"/>
    <property type="project" value="UniProtKB-UniPathway"/>
</dbReference>
<organism evidence="12">
    <name type="scientific">marine sediment metagenome</name>
    <dbReference type="NCBI Taxonomy" id="412755"/>
    <lineage>
        <taxon>unclassified sequences</taxon>
        <taxon>metagenomes</taxon>
        <taxon>ecological metagenomes</taxon>
    </lineage>
</organism>
<name>A0A0F9JUX9_9ZZZZ</name>
<dbReference type="EMBL" id="LAZR01009274">
    <property type="protein sequence ID" value="KKM73624.1"/>
    <property type="molecule type" value="Genomic_DNA"/>
</dbReference>
<dbReference type="GO" id="GO:0006189">
    <property type="term" value="P:'de novo' IMP biosynthetic process"/>
    <property type="evidence" value="ECO:0007669"/>
    <property type="project" value="UniProtKB-UniPathway"/>
</dbReference>
<accession>A0A0F9JUX9</accession>
<keyword evidence="6" id="KW-0658">Purine biosynthesis</keyword>
<dbReference type="PROSITE" id="PS00163">
    <property type="entry name" value="FUMARATE_LYASES"/>
    <property type="match status" value="1"/>
</dbReference>
<comment type="pathway">
    <text evidence="2">Purine metabolism; AMP biosynthesis via de novo pathway; AMP from IMP: step 2/2.</text>
</comment>
<dbReference type="EC" id="4.3.2.2" evidence="4"/>
<dbReference type="PANTHER" id="PTHR43172:SF1">
    <property type="entry name" value="ADENYLOSUCCINATE LYASE"/>
    <property type="match status" value="1"/>
</dbReference>
<dbReference type="InterPro" id="IPR022761">
    <property type="entry name" value="Fumarate_lyase_N"/>
</dbReference>
<dbReference type="Pfam" id="PF10397">
    <property type="entry name" value="ADSL_C"/>
    <property type="match status" value="1"/>
</dbReference>
<dbReference type="NCBIfam" id="TIGR00928">
    <property type="entry name" value="purB"/>
    <property type="match status" value="1"/>
</dbReference>
<dbReference type="SUPFAM" id="SSF48557">
    <property type="entry name" value="L-aspartase-like"/>
    <property type="match status" value="1"/>
</dbReference>
<evidence type="ECO:0000256" key="4">
    <source>
        <dbReference type="ARBA" id="ARBA00012339"/>
    </source>
</evidence>
<dbReference type="Gene3D" id="1.10.40.30">
    <property type="entry name" value="Fumarase/aspartase (C-terminal domain)"/>
    <property type="match status" value="1"/>
</dbReference>
<comment type="catalytic activity">
    <reaction evidence="10">
        <text>N(6)-(1,2-dicarboxyethyl)-AMP = fumarate + AMP</text>
        <dbReference type="Rhea" id="RHEA:16853"/>
        <dbReference type="ChEBI" id="CHEBI:29806"/>
        <dbReference type="ChEBI" id="CHEBI:57567"/>
        <dbReference type="ChEBI" id="CHEBI:456215"/>
        <dbReference type="EC" id="4.3.2.2"/>
    </reaction>
    <physiologicalReaction direction="left-to-right" evidence="10">
        <dbReference type="Rhea" id="RHEA:16854"/>
    </physiologicalReaction>
</comment>
<dbReference type="GO" id="GO:0005829">
    <property type="term" value="C:cytosol"/>
    <property type="evidence" value="ECO:0007669"/>
    <property type="project" value="TreeGrafter"/>
</dbReference>
<proteinExistence type="inferred from homology"/>
<gene>
    <name evidence="12" type="ORF">LCGC14_1408540</name>
</gene>
<dbReference type="InterPro" id="IPR019468">
    <property type="entry name" value="AdenyloSucc_lyase_C"/>
</dbReference>
<dbReference type="InterPro" id="IPR004769">
    <property type="entry name" value="Pur_lyase"/>
</dbReference>
<feature type="domain" description="Adenylosuccinate lyase C-terminal" evidence="11">
    <location>
        <begin position="349"/>
        <end position="429"/>
    </location>
</feature>
<dbReference type="Gene3D" id="1.10.275.10">
    <property type="entry name" value="Fumarase/aspartase (N-terminal domain)"/>
    <property type="match status" value="1"/>
</dbReference>
<dbReference type="InterPro" id="IPR024083">
    <property type="entry name" value="Fumarase/histidase_N"/>
</dbReference>
<protein>
    <recommendedName>
        <fullName evidence="5">Adenylosuccinate lyase</fullName>
        <ecNumber evidence="4">4.3.2.2</ecNumber>
    </recommendedName>
    <alternativeName>
        <fullName evidence="9">Adenylosuccinase</fullName>
    </alternativeName>
</protein>
<dbReference type="AlphaFoldDB" id="A0A0F9JUX9"/>
<comment type="catalytic activity">
    <reaction evidence="8">
        <text>(2S)-2-[5-amino-1-(5-phospho-beta-D-ribosyl)imidazole-4-carboxamido]succinate = 5-amino-1-(5-phospho-beta-D-ribosyl)imidazole-4-carboxamide + fumarate</text>
        <dbReference type="Rhea" id="RHEA:23920"/>
        <dbReference type="ChEBI" id="CHEBI:29806"/>
        <dbReference type="ChEBI" id="CHEBI:58443"/>
        <dbReference type="ChEBI" id="CHEBI:58475"/>
        <dbReference type="EC" id="4.3.2.2"/>
    </reaction>
    <physiologicalReaction direction="left-to-right" evidence="8">
        <dbReference type="Rhea" id="RHEA:23921"/>
    </physiologicalReaction>
</comment>
<dbReference type="GO" id="GO:0004018">
    <property type="term" value="F:N6-(1,2-dicarboxyethyl)AMP AMP-lyase (fumarate-forming) activity"/>
    <property type="evidence" value="ECO:0007669"/>
    <property type="project" value="InterPro"/>
</dbReference>
<dbReference type="UniPathway" id="UPA00075">
    <property type="reaction ID" value="UER00336"/>
</dbReference>
<evidence type="ECO:0000256" key="7">
    <source>
        <dbReference type="ARBA" id="ARBA00023239"/>
    </source>
</evidence>
<dbReference type="FunFam" id="1.10.275.10:FF:000006">
    <property type="entry name" value="Adenylosuccinate lyase"/>
    <property type="match status" value="1"/>
</dbReference>
<dbReference type="PRINTS" id="PR00145">
    <property type="entry name" value="ARGSUCLYASE"/>
</dbReference>
<dbReference type="FunFam" id="1.10.40.30:FF:000007">
    <property type="entry name" value="Adenylosuccinate lyase"/>
    <property type="match status" value="1"/>
</dbReference>
<evidence type="ECO:0000259" key="11">
    <source>
        <dbReference type="SMART" id="SM00998"/>
    </source>
</evidence>
<evidence type="ECO:0000256" key="1">
    <source>
        <dbReference type="ARBA" id="ARBA00004706"/>
    </source>
</evidence>
<evidence type="ECO:0000313" key="12">
    <source>
        <dbReference type="EMBL" id="KKM73624.1"/>
    </source>
</evidence>
<comment type="pathway">
    <text evidence="1">Purine metabolism; IMP biosynthesis via de novo pathway; 5-amino-1-(5-phospho-D-ribosyl)imidazole-4-carboxamide from 5-amino-1-(5-phospho-D-ribosyl)imidazole-4-carboxylate: step 2/2.</text>
</comment>
<evidence type="ECO:0000256" key="2">
    <source>
        <dbReference type="ARBA" id="ARBA00004734"/>
    </source>
</evidence>
<evidence type="ECO:0000256" key="9">
    <source>
        <dbReference type="ARBA" id="ARBA00030717"/>
    </source>
</evidence>
<dbReference type="SMART" id="SM00998">
    <property type="entry name" value="ADSL_C"/>
    <property type="match status" value="1"/>
</dbReference>
<dbReference type="GO" id="GO:0070626">
    <property type="term" value="F:(S)-2-(5-amino-1-(5-phospho-D-ribosyl)imidazole-4-carboxamido) succinate lyase (fumarate-forming) activity"/>
    <property type="evidence" value="ECO:0007669"/>
    <property type="project" value="TreeGrafter"/>
</dbReference>
<reference evidence="12" key="1">
    <citation type="journal article" date="2015" name="Nature">
        <title>Complex archaea that bridge the gap between prokaryotes and eukaryotes.</title>
        <authorList>
            <person name="Spang A."/>
            <person name="Saw J.H."/>
            <person name="Jorgensen S.L."/>
            <person name="Zaremba-Niedzwiedzka K."/>
            <person name="Martijn J."/>
            <person name="Lind A.E."/>
            <person name="van Eijk R."/>
            <person name="Schleper C."/>
            <person name="Guy L."/>
            <person name="Ettema T.J."/>
        </authorList>
    </citation>
    <scope>NUCLEOTIDE SEQUENCE</scope>
</reference>
<dbReference type="PANTHER" id="PTHR43172">
    <property type="entry name" value="ADENYLOSUCCINATE LYASE"/>
    <property type="match status" value="1"/>
</dbReference>
<comment type="caution">
    <text evidence="12">The sequence shown here is derived from an EMBL/GenBank/DDBJ whole genome shotgun (WGS) entry which is preliminary data.</text>
</comment>
<sequence>MIERYTRAEMGAIWTEENKYQKWLDVELAVCEAWAKAGEIPSQALKRIKDKAGFSIKRIEEIEKVVKHDVIAFLTSVAEKVGKDSRFIHLGLTSYDVVDTALSLLIKEALGKIQKDIIPLKDTLKDEALRYKKTAMMGRTHGVHAEPITFGVKLLVWYEEIKRQLLRLENANEVISYGRISGSVGTYIHLDPKIELYALKKLGLNPSAVSTQVLQRDRHAEVLSVLALLASSLDKFAVEIRHLQRTEVLEVEEAFTKGQKGSSSMPHKMNPVRTERISGLAHIVRSNLQAALENISLWHERDISHSSAERIIIPDSFILTDFILAETVDIIKNWKVNADRMKENIDLTRGLIFSQSVLLALTKKGISREQAFRLVQRNSLKAWKKRLDFKNLLQSDKEIREILSKEEVNSCFSLQPYLEKIDYIFDRVLRDES</sequence>
<dbReference type="Gene3D" id="1.20.200.10">
    <property type="entry name" value="Fumarase/aspartase (Central domain)"/>
    <property type="match status" value="1"/>
</dbReference>
<evidence type="ECO:0000256" key="10">
    <source>
        <dbReference type="ARBA" id="ARBA00049115"/>
    </source>
</evidence>
<dbReference type="InterPro" id="IPR008948">
    <property type="entry name" value="L-Aspartase-like"/>
</dbReference>
<evidence type="ECO:0000256" key="5">
    <source>
        <dbReference type="ARBA" id="ARBA00017058"/>
    </source>
</evidence>
<evidence type="ECO:0000256" key="6">
    <source>
        <dbReference type="ARBA" id="ARBA00022755"/>
    </source>
</evidence>
<keyword evidence="7" id="KW-0456">Lyase</keyword>
<comment type="similarity">
    <text evidence="3">Belongs to the lyase 1 family. Adenylosuccinate lyase subfamily.</text>
</comment>
<dbReference type="CDD" id="cd01360">
    <property type="entry name" value="Adenylsuccinate_lyase_1"/>
    <property type="match status" value="1"/>
</dbReference>
<dbReference type="UniPathway" id="UPA00074">
    <property type="reaction ID" value="UER00132"/>
</dbReference>
<dbReference type="InterPro" id="IPR000362">
    <property type="entry name" value="Fumarate_lyase_fam"/>
</dbReference>
<evidence type="ECO:0000256" key="8">
    <source>
        <dbReference type="ARBA" id="ARBA00024477"/>
    </source>
</evidence>
<dbReference type="InterPro" id="IPR020557">
    <property type="entry name" value="Fumarate_lyase_CS"/>
</dbReference>
<dbReference type="FunFam" id="1.20.200.10:FF:000008">
    <property type="entry name" value="Adenylosuccinate lyase"/>
    <property type="match status" value="1"/>
</dbReference>
<dbReference type="Pfam" id="PF00206">
    <property type="entry name" value="Lyase_1"/>
    <property type="match status" value="1"/>
</dbReference>